<dbReference type="InterPro" id="IPR050482">
    <property type="entry name" value="Sensor_HK_TwoCompSys"/>
</dbReference>
<evidence type="ECO:0000256" key="3">
    <source>
        <dbReference type="ARBA" id="ARBA00022553"/>
    </source>
</evidence>
<dbReference type="Proteomes" id="UP001500979">
    <property type="component" value="Unassembled WGS sequence"/>
</dbReference>
<feature type="transmembrane region" description="Helical" evidence="9">
    <location>
        <begin position="64"/>
        <end position="85"/>
    </location>
</feature>
<dbReference type="EMBL" id="BAAAUX010000011">
    <property type="protein sequence ID" value="GAA2787855.1"/>
    <property type="molecule type" value="Genomic_DNA"/>
</dbReference>
<dbReference type="PANTHER" id="PTHR24421">
    <property type="entry name" value="NITRATE/NITRITE SENSOR PROTEIN NARX-RELATED"/>
    <property type="match status" value="1"/>
</dbReference>
<dbReference type="InterPro" id="IPR055558">
    <property type="entry name" value="DUF7134"/>
</dbReference>
<dbReference type="Pfam" id="PF23539">
    <property type="entry name" value="DUF7134"/>
    <property type="match status" value="1"/>
</dbReference>
<dbReference type="Pfam" id="PF07730">
    <property type="entry name" value="HisKA_3"/>
    <property type="match status" value="1"/>
</dbReference>
<keyword evidence="7" id="KW-0067">ATP-binding</keyword>
<feature type="domain" description="Signal transduction histidine kinase subgroup 3 dimerisation and phosphoacceptor" evidence="11">
    <location>
        <begin position="190"/>
        <end position="255"/>
    </location>
</feature>
<evidence type="ECO:0000256" key="9">
    <source>
        <dbReference type="SAM" id="Phobius"/>
    </source>
</evidence>
<evidence type="ECO:0000259" key="10">
    <source>
        <dbReference type="Pfam" id="PF02518"/>
    </source>
</evidence>
<feature type="domain" description="DUF7134" evidence="12">
    <location>
        <begin position="2"/>
        <end position="161"/>
    </location>
</feature>
<proteinExistence type="predicted"/>
<evidence type="ECO:0000256" key="5">
    <source>
        <dbReference type="ARBA" id="ARBA00022741"/>
    </source>
</evidence>
<evidence type="ECO:0000256" key="2">
    <source>
        <dbReference type="ARBA" id="ARBA00012438"/>
    </source>
</evidence>
<name>A0ABN3VBN7_9PSEU</name>
<keyword evidence="9" id="KW-0472">Membrane</keyword>
<feature type="domain" description="Histidine kinase/HSP90-like ATPase" evidence="10">
    <location>
        <begin position="303"/>
        <end position="388"/>
    </location>
</feature>
<keyword evidence="8" id="KW-0902">Two-component regulatory system</keyword>
<evidence type="ECO:0000256" key="1">
    <source>
        <dbReference type="ARBA" id="ARBA00000085"/>
    </source>
</evidence>
<dbReference type="GO" id="GO:0016301">
    <property type="term" value="F:kinase activity"/>
    <property type="evidence" value="ECO:0007669"/>
    <property type="project" value="UniProtKB-KW"/>
</dbReference>
<keyword evidence="4" id="KW-0808">Transferase</keyword>
<keyword evidence="14" id="KW-1185">Reference proteome</keyword>
<dbReference type="SUPFAM" id="SSF55874">
    <property type="entry name" value="ATPase domain of HSP90 chaperone/DNA topoisomerase II/histidine kinase"/>
    <property type="match status" value="1"/>
</dbReference>
<evidence type="ECO:0000256" key="7">
    <source>
        <dbReference type="ARBA" id="ARBA00022840"/>
    </source>
</evidence>
<sequence length="393" mass="41699">MDSVTALVLAALLGSWSVWLLFDRAGEPVVGGAPATRPPFTLLAVASVVLVHGALAWRRVRPLASFAIAAAATGVLLLTSIWWLLPSVPVYLLSLYTFSAYGRRHAPVWGLTASAVGAVVVAVCGFPLAGLPAGEWLVHVVLRLLPFVVAAWSLGMFRRVRVAYVAALEERAVRAEAEREERARRAVFDERARIAREMHDIVAHALSVVISQANGGRYAARAEPEAAVEALATIARTGRQALGDMRGLLRVLRTGDGEDDQFPQPALADLPALFDRVRAAGVRVVFEEHDAPQNGCLSASAELAAFRVVQEALTNTLKHAGDAAGAQVRFDWTSESVSITVRDDGAGGTASPGHGLIGMRERLAVVGGTLDAGPAPDGGFLVVARLPRVEVDR</sequence>
<evidence type="ECO:0000259" key="11">
    <source>
        <dbReference type="Pfam" id="PF07730"/>
    </source>
</evidence>
<evidence type="ECO:0000259" key="12">
    <source>
        <dbReference type="Pfam" id="PF23539"/>
    </source>
</evidence>
<protein>
    <recommendedName>
        <fullName evidence="2">histidine kinase</fullName>
        <ecNumber evidence="2">2.7.13.3</ecNumber>
    </recommendedName>
</protein>
<dbReference type="InterPro" id="IPR011712">
    <property type="entry name" value="Sig_transdc_His_kin_sub3_dim/P"/>
</dbReference>
<keyword evidence="6 13" id="KW-0418">Kinase</keyword>
<evidence type="ECO:0000313" key="14">
    <source>
        <dbReference type="Proteomes" id="UP001500979"/>
    </source>
</evidence>
<keyword evidence="5" id="KW-0547">Nucleotide-binding</keyword>
<comment type="caution">
    <text evidence="13">The sequence shown here is derived from an EMBL/GenBank/DDBJ whole genome shotgun (WGS) entry which is preliminary data.</text>
</comment>
<keyword evidence="9" id="KW-0812">Transmembrane</keyword>
<accession>A0ABN3VBN7</accession>
<dbReference type="Pfam" id="PF02518">
    <property type="entry name" value="HATPase_c"/>
    <property type="match status" value="1"/>
</dbReference>
<dbReference type="EC" id="2.7.13.3" evidence="2"/>
<evidence type="ECO:0000256" key="8">
    <source>
        <dbReference type="ARBA" id="ARBA00023012"/>
    </source>
</evidence>
<dbReference type="Gene3D" id="1.20.5.1930">
    <property type="match status" value="1"/>
</dbReference>
<keyword evidence="9" id="KW-1133">Transmembrane helix</keyword>
<dbReference type="CDD" id="cd16917">
    <property type="entry name" value="HATPase_UhpB-NarQ-NarX-like"/>
    <property type="match status" value="1"/>
</dbReference>
<feature type="transmembrane region" description="Helical" evidence="9">
    <location>
        <begin position="105"/>
        <end position="129"/>
    </location>
</feature>
<evidence type="ECO:0000256" key="4">
    <source>
        <dbReference type="ARBA" id="ARBA00022679"/>
    </source>
</evidence>
<reference evidence="13 14" key="1">
    <citation type="journal article" date="2019" name="Int. J. Syst. Evol. Microbiol.">
        <title>The Global Catalogue of Microorganisms (GCM) 10K type strain sequencing project: providing services to taxonomists for standard genome sequencing and annotation.</title>
        <authorList>
            <consortium name="The Broad Institute Genomics Platform"/>
            <consortium name="The Broad Institute Genome Sequencing Center for Infectious Disease"/>
            <person name="Wu L."/>
            <person name="Ma J."/>
        </authorList>
    </citation>
    <scope>NUCLEOTIDE SEQUENCE [LARGE SCALE GENOMIC DNA]</scope>
    <source>
        <strain evidence="13 14">JCM 9383</strain>
    </source>
</reference>
<organism evidence="13 14">
    <name type="scientific">Saccharopolyspora taberi</name>
    <dbReference type="NCBI Taxonomy" id="60895"/>
    <lineage>
        <taxon>Bacteria</taxon>
        <taxon>Bacillati</taxon>
        <taxon>Actinomycetota</taxon>
        <taxon>Actinomycetes</taxon>
        <taxon>Pseudonocardiales</taxon>
        <taxon>Pseudonocardiaceae</taxon>
        <taxon>Saccharopolyspora</taxon>
    </lineage>
</organism>
<evidence type="ECO:0000313" key="13">
    <source>
        <dbReference type="EMBL" id="GAA2787855.1"/>
    </source>
</evidence>
<dbReference type="PANTHER" id="PTHR24421:SF10">
    <property type="entry name" value="NITRATE_NITRITE SENSOR PROTEIN NARQ"/>
    <property type="match status" value="1"/>
</dbReference>
<comment type="catalytic activity">
    <reaction evidence="1">
        <text>ATP + protein L-histidine = ADP + protein N-phospho-L-histidine.</text>
        <dbReference type="EC" id="2.7.13.3"/>
    </reaction>
</comment>
<feature type="transmembrane region" description="Helical" evidence="9">
    <location>
        <begin position="41"/>
        <end position="57"/>
    </location>
</feature>
<dbReference type="InterPro" id="IPR036890">
    <property type="entry name" value="HATPase_C_sf"/>
</dbReference>
<evidence type="ECO:0000256" key="6">
    <source>
        <dbReference type="ARBA" id="ARBA00022777"/>
    </source>
</evidence>
<gene>
    <name evidence="13" type="ORF">GCM10010470_22930</name>
</gene>
<feature type="transmembrane region" description="Helical" evidence="9">
    <location>
        <begin position="136"/>
        <end position="157"/>
    </location>
</feature>
<keyword evidence="3" id="KW-0597">Phosphoprotein</keyword>
<dbReference type="InterPro" id="IPR003594">
    <property type="entry name" value="HATPase_dom"/>
</dbReference>
<dbReference type="Gene3D" id="3.30.565.10">
    <property type="entry name" value="Histidine kinase-like ATPase, C-terminal domain"/>
    <property type="match status" value="1"/>
</dbReference>